<keyword evidence="6" id="KW-0812">Transmembrane</keyword>
<proteinExistence type="inferred from homology"/>
<keyword evidence="4" id="KW-0186">Copper</keyword>
<evidence type="ECO:0000256" key="6">
    <source>
        <dbReference type="SAM" id="Phobius"/>
    </source>
</evidence>
<dbReference type="Proteomes" id="UP000224634">
    <property type="component" value="Unassembled WGS sequence"/>
</dbReference>
<evidence type="ECO:0000256" key="4">
    <source>
        <dbReference type="ARBA" id="ARBA00023008"/>
    </source>
</evidence>
<dbReference type="PROSITE" id="PS00080">
    <property type="entry name" value="MULTICOPPER_OXIDASE2"/>
    <property type="match status" value="1"/>
</dbReference>
<accession>A0A2B7XTG1</accession>
<feature type="transmembrane region" description="Helical" evidence="6">
    <location>
        <begin position="62"/>
        <end position="85"/>
    </location>
</feature>
<dbReference type="SUPFAM" id="SSF49503">
    <property type="entry name" value="Cupredoxins"/>
    <property type="match status" value="3"/>
</dbReference>
<keyword evidence="6" id="KW-1133">Transmembrane helix</keyword>
<organism evidence="10 11">
    <name type="scientific">Polytolypa hystricis (strain UAMH7299)</name>
    <dbReference type="NCBI Taxonomy" id="1447883"/>
    <lineage>
        <taxon>Eukaryota</taxon>
        <taxon>Fungi</taxon>
        <taxon>Dikarya</taxon>
        <taxon>Ascomycota</taxon>
        <taxon>Pezizomycotina</taxon>
        <taxon>Eurotiomycetes</taxon>
        <taxon>Eurotiomycetidae</taxon>
        <taxon>Onygenales</taxon>
        <taxon>Onygenales incertae sedis</taxon>
        <taxon>Polytolypa</taxon>
    </lineage>
</organism>
<evidence type="ECO:0000313" key="10">
    <source>
        <dbReference type="EMBL" id="PGH12270.1"/>
    </source>
</evidence>
<dbReference type="PROSITE" id="PS00079">
    <property type="entry name" value="MULTICOPPER_OXIDASE1"/>
    <property type="match status" value="1"/>
</dbReference>
<evidence type="ECO:0000256" key="1">
    <source>
        <dbReference type="ARBA" id="ARBA00010609"/>
    </source>
</evidence>
<comment type="caution">
    <text evidence="10">The sequence shown here is derived from an EMBL/GenBank/DDBJ whole genome shotgun (WGS) entry which is preliminary data.</text>
</comment>
<dbReference type="AlphaFoldDB" id="A0A2B7XTG1"/>
<dbReference type="InterPro" id="IPR002355">
    <property type="entry name" value="Cu_oxidase_Cu_BS"/>
</dbReference>
<feature type="domain" description="Plastocyanin-like" evidence="7">
    <location>
        <begin position="285"/>
        <end position="419"/>
    </location>
</feature>
<evidence type="ECO:0000259" key="7">
    <source>
        <dbReference type="Pfam" id="PF00394"/>
    </source>
</evidence>
<dbReference type="InterPro" id="IPR011706">
    <property type="entry name" value="Cu-oxidase_C"/>
</dbReference>
<evidence type="ECO:0000313" key="11">
    <source>
        <dbReference type="Proteomes" id="UP000224634"/>
    </source>
</evidence>
<comment type="similarity">
    <text evidence="1">Belongs to the multicopper oxidase family.</text>
</comment>
<name>A0A2B7XTG1_POLH7</name>
<feature type="compositionally biased region" description="Polar residues" evidence="5">
    <location>
        <begin position="39"/>
        <end position="54"/>
    </location>
</feature>
<sequence length="688" mass="75537">MELQRTSSRRRKPPRASSPSPSPSSPEDRATTASSSARLSQGQKSTKPNSFRDNSSVRNRTLLIVLIAGSLAILSLAVLPILLGLPQLSYSHHPAAGIDSLGSYRDDGSKGAASSGVLDPVSQLTPDDHVYRSTSTLHLNWTVTATDRRPDGVRKWVYLINGAFPGPTIEARSGDRLLISVHNALHNEGVAIHWHGLYMRGANHMDGTAGITQCPIPPGSSFLYNFTIADNQSGTFWYHAHSGVQKADGLYGGLVIHRPAPRPVRGIQSRRTQSDLVKFNYQNELLLLIGDWYHRPAEEVLKWYMRAASFANEPVPDSLLINGAGRFDCSMAVPARPLDCVSDGYYPPRLGMDPAQSYRIRVVNTGSLSGFSIGFEHGTLDLIQMDGGIDVHRPKGAKASKAKSIGVLYPGQRMDFILRHPRNKRGGSSITVELDPDCFKYPNPALTSLQTFKISTPDTPAPSLPKTPKILKSNPKTHIDMAEISSSASVLSALAPQADKLFVVYTKITQLAKHANEPWGFFNQTSWRPQADPPAPLIKLSQSQWDGNQFAISTGREAVWVDFVVNNLDEGAHPFHLHGHNFYILSLHESSIGWGSYNPFLPTPEQSSPSEPHIGPPYDLTRAVLRDTVQIPRRGHAVLRFRADNPGVWLFHCHIMWHLASGMAMVVDIGDWGAGNGGTDEAERCYYV</sequence>
<dbReference type="Pfam" id="PF07731">
    <property type="entry name" value="Cu-oxidase_2"/>
    <property type="match status" value="1"/>
</dbReference>
<keyword evidence="3" id="KW-0560">Oxidoreductase</keyword>
<dbReference type="CDD" id="cd04205">
    <property type="entry name" value="CuRO_2_LCC_like"/>
    <property type="match status" value="1"/>
</dbReference>
<dbReference type="OrthoDB" id="2121828at2759"/>
<evidence type="ECO:0000256" key="3">
    <source>
        <dbReference type="ARBA" id="ARBA00023002"/>
    </source>
</evidence>
<gene>
    <name evidence="10" type="ORF">AJ80_06784</name>
</gene>
<dbReference type="Pfam" id="PF00394">
    <property type="entry name" value="Cu-oxidase"/>
    <property type="match status" value="1"/>
</dbReference>
<dbReference type="GO" id="GO:0005507">
    <property type="term" value="F:copper ion binding"/>
    <property type="evidence" value="ECO:0007669"/>
    <property type="project" value="InterPro"/>
</dbReference>
<dbReference type="InterPro" id="IPR011707">
    <property type="entry name" value="Cu-oxidase-like_N"/>
</dbReference>
<dbReference type="CDD" id="cd13910">
    <property type="entry name" value="CuRO_3_MCO_like_4"/>
    <property type="match status" value="1"/>
</dbReference>
<dbReference type="PANTHER" id="PTHR11709">
    <property type="entry name" value="MULTI-COPPER OXIDASE"/>
    <property type="match status" value="1"/>
</dbReference>
<keyword evidence="2" id="KW-0479">Metal-binding</keyword>
<keyword evidence="6" id="KW-0472">Membrane</keyword>
<dbReference type="Gene3D" id="2.60.40.420">
    <property type="entry name" value="Cupredoxins - blue copper proteins"/>
    <property type="match status" value="3"/>
</dbReference>
<dbReference type="Pfam" id="PF07732">
    <property type="entry name" value="Cu-oxidase_3"/>
    <property type="match status" value="1"/>
</dbReference>
<dbReference type="InterPro" id="IPR001117">
    <property type="entry name" value="Cu-oxidase_2nd"/>
</dbReference>
<evidence type="ECO:0000259" key="8">
    <source>
        <dbReference type="Pfam" id="PF07731"/>
    </source>
</evidence>
<evidence type="ECO:0000256" key="2">
    <source>
        <dbReference type="ARBA" id="ARBA00022723"/>
    </source>
</evidence>
<dbReference type="InterPro" id="IPR045087">
    <property type="entry name" value="Cu-oxidase_fam"/>
</dbReference>
<dbReference type="InterPro" id="IPR033138">
    <property type="entry name" value="Cu_oxidase_CS"/>
</dbReference>
<feature type="domain" description="Plastocyanin-like" evidence="9">
    <location>
        <begin position="143"/>
        <end position="259"/>
    </location>
</feature>
<dbReference type="STRING" id="1447883.A0A2B7XTG1"/>
<evidence type="ECO:0000259" key="9">
    <source>
        <dbReference type="Pfam" id="PF07732"/>
    </source>
</evidence>
<dbReference type="EMBL" id="PDNA01000120">
    <property type="protein sequence ID" value="PGH12270.1"/>
    <property type="molecule type" value="Genomic_DNA"/>
</dbReference>
<reference evidence="10 11" key="1">
    <citation type="submission" date="2017-10" db="EMBL/GenBank/DDBJ databases">
        <title>Comparative genomics in systemic dimorphic fungi from Ajellomycetaceae.</title>
        <authorList>
            <person name="Munoz J.F."/>
            <person name="Mcewen J.G."/>
            <person name="Clay O.K."/>
            <person name="Cuomo C.A."/>
        </authorList>
    </citation>
    <scope>NUCLEOTIDE SEQUENCE [LARGE SCALE GENOMIC DNA]</scope>
    <source>
        <strain evidence="10 11">UAMH7299</strain>
    </source>
</reference>
<protein>
    <recommendedName>
        <fullName evidence="12">L-ascorbate oxidase</fullName>
    </recommendedName>
</protein>
<dbReference type="GO" id="GO:0016491">
    <property type="term" value="F:oxidoreductase activity"/>
    <property type="evidence" value="ECO:0007669"/>
    <property type="project" value="UniProtKB-KW"/>
</dbReference>
<feature type="domain" description="Plastocyanin-like" evidence="8">
    <location>
        <begin position="553"/>
        <end position="669"/>
    </location>
</feature>
<keyword evidence="11" id="KW-1185">Reference proteome</keyword>
<dbReference type="InterPro" id="IPR008972">
    <property type="entry name" value="Cupredoxin"/>
</dbReference>
<evidence type="ECO:0008006" key="12">
    <source>
        <dbReference type="Google" id="ProtNLM"/>
    </source>
</evidence>
<feature type="region of interest" description="Disordered" evidence="5">
    <location>
        <begin position="1"/>
        <end position="54"/>
    </location>
</feature>
<dbReference type="PANTHER" id="PTHR11709:SF414">
    <property type="entry name" value="ADR239WP"/>
    <property type="match status" value="1"/>
</dbReference>
<evidence type="ECO:0000256" key="5">
    <source>
        <dbReference type="SAM" id="MobiDB-lite"/>
    </source>
</evidence>